<feature type="domain" description="Toprim" evidence="11">
    <location>
        <begin position="1"/>
        <end position="113"/>
    </location>
</feature>
<keyword evidence="6" id="KW-0460">Magnesium</keyword>
<dbReference type="Pfam" id="PF01751">
    <property type="entry name" value="Toprim"/>
    <property type="match status" value="1"/>
</dbReference>
<evidence type="ECO:0000256" key="3">
    <source>
        <dbReference type="ARBA" id="ARBA00022723"/>
    </source>
</evidence>
<dbReference type="InterPro" id="IPR013826">
    <property type="entry name" value="Topo_IA_cen_sub3"/>
</dbReference>
<proteinExistence type="inferred from homology"/>
<dbReference type="GO" id="GO:0006265">
    <property type="term" value="P:DNA topological change"/>
    <property type="evidence" value="ECO:0007669"/>
    <property type="project" value="UniProtKB-UniRule"/>
</dbReference>
<evidence type="ECO:0000256" key="2">
    <source>
        <dbReference type="ARBA" id="ARBA00009446"/>
    </source>
</evidence>
<comment type="similarity">
    <text evidence="2 10">Belongs to the type IA topoisomerase family.</text>
</comment>
<dbReference type="InterPro" id="IPR003601">
    <property type="entry name" value="Topo_IA_2"/>
</dbReference>
<dbReference type="Gene3D" id="1.10.290.10">
    <property type="entry name" value="Topoisomerase I, domain 4"/>
    <property type="match status" value="1"/>
</dbReference>
<dbReference type="InterPro" id="IPR005733">
    <property type="entry name" value="TopoI_bac-type"/>
</dbReference>
<sequence length="696" mass="79569">MRLIIVESPTKSKTISRFLGPNYRVLSSYGHIRDLPKSELGVDVENDFKPKYIIPTKARKIITLLKKESGKAETVILACDEDREGEAIAWHLVQALGLNEIPEGKSSVSYGAGKNYQRIVFHEITKSAIEEALKNPRDIDINLVDAQQARRILDRLVGYKLSPFLWKKVARGLSAGRVQSVAVRLVVEREREIQKFVPQEYWTIVATLLKNKEFEALLVKKDGEVIPKLGIKTKEETDEILKNLEGAEYKVLNAEKKEVKRNPPPPFMTSTLQQESWKKFHWPAKMTMRLAQQLYETGKITYHRTDSLNLSDLSLTMTKKFIVGNYGENYYQFRKFKTKSKSAQEAHEAIRPAYADGVPEKLKTEANLDDNQYRLYDLIWRRFISSQMAQASFDSTAVDVSAKKPAPYRAEGSGAGYTFRATGQILKFDGFLKVYPMKFEENELPSLEKEEILELVKLNPSQHFTQPPPRYTEATLIKTLEENGIGRPSTYAPTLSTIQDRNYIEKDENRRFKPTEIGTVVNDLLVQHFPQIVDISFTAKMEEDLDKIAGGEKKWGPVINEFYQPFAENLEKKYQEVSKEKIAVQKTDKICPKCGAPLLIRLGRFGKFYACSNFPKCRYTESLEENKLKVNCPKCGAPLVEKRTKKRKIFYGCSSWPKCDFALWDKPTGEKCPKCGSLLVETKRRQTKCSNKECAG</sequence>
<dbReference type="Gene3D" id="3.40.50.140">
    <property type="match status" value="1"/>
</dbReference>
<evidence type="ECO:0000256" key="8">
    <source>
        <dbReference type="ARBA" id="ARBA00023125"/>
    </source>
</evidence>
<dbReference type="EMBL" id="PEYD01000012">
    <property type="protein sequence ID" value="PIS39659.1"/>
    <property type="molecule type" value="Genomic_DNA"/>
</dbReference>
<evidence type="ECO:0000259" key="12">
    <source>
        <dbReference type="PROSITE" id="PS52039"/>
    </source>
</evidence>
<comment type="catalytic activity">
    <reaction evidence="1 10">
        <text>ATP-independent breakage of single-stranded DNA, followed by passage and rejoining.</text>
        <dbReference type="EC" id="5.6.2.1"/>
    </reaction>
</comment>
<dbReference type="GO" id="GO:0003677">
    <property type="term" value="F:DNA binding"/>
    <property type="evidence" value="ECO:0007669"/>
    <property type="project" value="UniProtKB-KW"/>
</dbReference>
<gene>
    <name evidence="10" type="primary">topA</name>
    <name evidence="13" type="ORF">COT33_00755</name>
</gene>
<dbReference type="PRINTS" id="PR00417">
    <property type="entry name" value="PRTPISMRASEI"/>
</dbReference>
<feature type="site" description="Interaction with DNA" evidence="10">
    <location>
        <position position="154"/>
    </location>
</feature>
<dbReference type="Proteomes" id="UP000230088">
    <property type="component" value="Unassembled WGS sequence"/>
</dbReference>
<feature type="site" description="Interaction with DNA" evidence="10">
    <location>
        <position position="166"/>
    </location>
</feature>
<comment type="caution">
    <text evidence="13">The sequence shown here is derived from an EMBL/GenBank/DDBJ whole genome shotgun (WGS) entry which is preliminary data.</text>
</comment>
<dbReference type="CDD" id="cd03363">
    <property type="entry name" value="TOPRIM_TopoIA_TopoI"/>
    <property type="match status" value="1"/>
</dbReference>
<dbReference type="PROSITE" id="PS52039">
    <property type="entry name" value="TOPO_IA_2"/>
    <property type="match status" value="1"/>
</dbReference>
<dbReference type="InterPro" id="IPR013498">
    <property type="entry name" value="Topo_IA_Znf"/>
</dbReference>
<feature type="site" description="Interaction with DNA" evidence="10">
    <location>
        <position position="304"/>
    </location>
</feature>
<dbReference type="HAMAP" id="MF_00952">
    <property type="entry name" value="Topoisom_1_prok"/>
    <property type="match status" value="1"/>
</dbReference>
<dbReference type="SMART" id="SM00437">
    <property type="entry name" value="TOP1Ac"/>
    <property type="match status" value="1"/>
</dbReference>
<dbReference type="InterPro" id="IPR013824">
    <property type="entry name" value="Topo_IA_cen_sub1"/>
</dbReference>
<dbReference type="PROSITE" id="PS00396">
    <property type="entry name" value="TOPO_IA_1"/>
    <property type="match status" value="1"/>
</dbReference>
<dbReference type="InterPro" id="IPR023405">
    <property type="entry name" value="Topo_IA_core_domain"/>
</dbReference>
<feature type="site" description="Interaction with DNA" evidence="10">
    <location>
        <position position="501"/>
    </location>
</feature>
<dbReference type="EC" id="5.6.2.1" evidence="10"/>
<dbReference type="InterPro" id="IPR013497">
    <property type="entry name" value="Topo_IA_cen"/>
</dbReference>
<dbReference type="GO" id="GO:0005694">
    <property type="term" value="C:chromosome"/>
    <property type="evidence" value="ECO:0007669"/>
    <property type="project" value="InterPro"/>
</dbReference>
<dbReference type="CDD" id="cd00186">
    <property type="entry name" value="TOP1Ac"/>
    <property type="match status" value="1"/>
</dbReference>
<feature type="site" description="Interaction with DNA" evidence="10">
    <location>
        <position position="150"/>
    </location>
</feature>
<organism evidence="13 14">
    <name type="scientific">Candidatus Nealsonbacteria bacterium CG08_land_8_20_14_0_20_38_20</name>
    <dbReference type="NCBI Taxonomy" id="1974705"/>
    <lineage>
        <taxon>Bacteria</taxon>
        <taxon>Candidatus Nealsoniibacteriota</taxon>
    </lineage>
</organism>
<dbReference type="InterPro" id="IPR034149">
    <property type="entry name" value="TOPRIM_TopoI"/>
</dbReference>
<evidence type="ECO:0000313" key="13">
    <source>
        <dbReference type="EMBL" id="PIS39659.1"/>
    </source>
</evidence>
<dbReference type="SUPFAM" id="SSF56712">
    <property type="entry name" value="Prokaryotic type I DNA topoisomerase"/>
    <property type="match status" value="1"/>
</dbReference>
<accession>A0A2H0YN24</accession>
<feature type="site" description="Interaction with DNA" evidence="10">
    <location>
        <position position="151"/>
    </location>
</feature>
<feature type="site" description="Interaction with DNA" evidence="10">
    <location>
        <position position="159"/>
    </location>
</feature>
<dbReference type="PANTHER" id="PTHR42785:SF1">
    <property type="entry name" value="DNA TOPOISOMERASE"/>
    <property type="match status" value="1"/>
</dbReference>
<feature type="site" description="Interaction with DNA" evidence="10">
    <location>
        <position position="31"/>
    </location>
</feature>
<keyword evidence="3" id="KW-0479">Metal-binding</keyword>
<dbReference type="GO" id="GO:0008270">
    <property type="term" value="F:zinc ion binding"/>
    <property type="evidence" value="ECO:0007669"/>
    <property type="project" value="UniProtKB-KW"/>
</dbReference>
<evidence type="ECO:0000313" key="14">
    <source>
        <dbReference type="Proteomes" id="UP000230088"/>
    </source>
</evidence>
<feature type="domain" description="Topo IA-type catalytic" evidence="12">
    <location>
        <begin position="140"/>
        <end position="570"/>
    </location>
</feature>
<dbReference type="Gene3D" id="3.30.65.10">
    <property type="entry name" value="Bacterial Topoisomerase I, domain 1"/>
    <property type="match status" value="2"/>
</dbReference>
<dbReference type="Gene3D" id="2.70.20.10">
    <property type="entry name" value="Topoisomerase I, domain 3"/>
    <property type="match status" value="1"/>
</dbReference>
<dbReference type="InterPro" id="IPR028612">
    <property type="entry name" value="Topoisom_1_IA"/>
</dbReference>
<dbReference type="AlphaFoldDB" id="A0A2H0YN24"/>
<evidence type="ECO:0000256" key="5">
    <source>
        <dbReference type="ARBA" id="ARBA00022833"/>
    </source>
</evidence>
<feature type="active site" description="O-(5'-phospho-DNA)-tyrosine intermediate" evidence="10">
    <location>
        <position position="302"/>
    </location>
</feature>
<name>A0A2H0YN24_9BACT</name>
<dbReference type="Pfam" id="PF01396">
    <property type="entry name" value="Zn_ribbon_Top1"/>
    <property type="match status" value="3"/>
</dbReference>
<evidence type="ECO:0000256" key="6">
    <source>
        <dbReference type="ARBA" id="ARBA00022842"/>
    </source>
</evidence>
<dbReference type="PROSITE" id="PS50880">
    <property type="entry name" value="TOPRIM"/>
    <property type="match status" value="1"/>
</dbReference>
<evidence type="ECO:0000256" key="1">
    <source>
        <dbReference type="ARBA" id="ARBA00000213"/>
    </source>
</evidence>
<comment type="subunit">
    <text evidence="10">Monomer.</text>
</comment>
<keyword evidence="5" id="KW-0862">Zinc</keyword>
<dbReference type="PANTHER" id="PTHR42785">
    <property type="entry name" value="DNA TOPOISOMERASE, TYPE IA, CORE"/>
    <property type="match status" value="1"/>
</dbReference>
<dbReference type="InterPro" id="IPR023406">
    <property type="entry name" value="Topo_IA_AS"/>
</dbReference>
<keyword evidence="9 10" id="KW-0413">Isomerase</keyword>
<evidence type="ECO:0000259" key="11">
    <source>
        <dbReference type="PROSITE" id="PS50880"/>
    </source>
</evidence>
<dbReference type="Pfam" id="PF01131">
    <property type="entry name" value="Topoisom_bac"/>
    <property type="match status" value="1"/>
</dbReference>
<dbReference type="SMART" id="SM00436">
    <property type="entry name" value="TOP1Bc"/>
    <property type="match status" value="1"/>
</dbReference>
<dbReference type="InterPro" id="IPR013825">
    <property type="entry name" value="Topo_IA_cen_sub2"/>
</dbReference>
<comment type="function">
    <text evidence="10">Releases the supercoiling and torsional tension of DNA, which is introduced during the DNA replication and transcription, by transiently cleaving and rejoining one strand of the DNA duplex. Introduces a single-strand break via transesterification at a target site in duplex DNA. The scissile phosphodiester is attacked by the catalytic tyrosine of the enzyme, resulting in the formation of a DNA-(5'-phosphotyrosyl)-enzyme intermediate and the expulsion of a 3'-OH DNA strand. The free DNA strand then undergoes passage around the unbroken strand, thus removing DNA supercoils. Finally, in the religation step, the DNA 3'-OH attacks the covalent intermediate to expel the active-site tyrosine and restore the DNA phosphodiester backbone.</text>
</comment>
<evidence type="ECO:0000256" key="9">
    <source>
        <dbReference type="ARBA" id="ARBA00023235"/>
    </source>
</evidence>
<reference evidence="14" key="1">
    <citation type="submission" date="2017-09" db="EMBL/GenBank/DDBJ databases">
        <title>Depth-based differentiation of microbial function through sediment-hosted aquifers and enrichment of novel symbionts in the deep terrestrial subsurface.</title>
        <authorList>
            <person name="Probst A.J."/>
            <person name="Ladd B."/>
            <person name="Jarett J.K."/>
            <person name="Geller-Mcgrath D.E."/>
            <person name="Sieber C.M.K."/>
            <person name="Emerson J.B."/>
            <person name="Anantharaman K."/>
            <person name="Thomas B.C."/>
            <person name="Malmstrom R."/>
            <person name="Stieglmeier M."/>
            <person name="Klingl A."/>
            <person name="Woyke T."/>
            <person name="Ryan C.M."/>
            <person name="Banfield J.F."/>
        </authorList>
    </citation>
    <scope>NUCLEOTIDE SEQUENCE [LARGE SCALE GENOMIC DNA]</scope>
</reference>
<keyword evidence="4" id="KW-0863">Zinc-finger</keyword>
<dbReference type="InterPro" id="IPR000380">
    <property type="entry name" value="Topo_IA"/>
</dbReference>
<dbReference type="NCBIfam" id="TIGR01051">
    <property type="entry name" value="topA_bact"/>
    <property type="match status" value="1"/>
</dbReference>
<keyword evidence="8 10" id="KW-0238">DNA-binding</keyword>
<protein>
    <recommendedName>
        <fullName evidence="10">DNA topoisomerase 1</fullName>
        <ecNumber evidence="10">5.6.2.1</ecNumber>
    </recommendedName>
    <alternativeName>
        <fullName evidence="10">DNA topoisomerase I</fullName>
    </alternativeName>
</protein>
<dbReference type="SMART" id="SM00493">
    <property type="entry name" value="TOPRIM"/>
    <property type="match status" value="1"/>
</dbReference>
<feature type="region of interest" description="Interaction with DNA" evidence="10">
    <location>
        <begin position="174"/>
        <end position="179"/>
    </location>
</feature>
<dbReference type="SUPFAM" id="SSF57783">
    <property type="entry name" value="Zinc beta-ribbon"/>
    <property type="match status" value="1"/>
</dbReference>
<dbReference type="Gene3D" id="1.10.460.10">
    <property type="entry name" value="Topoisomerase I, domain 2"/>
    <property type="match status" value="1"/>
</dbReference>
<evidence type="ECO:0000256" key="10">
    <source>
        <dbReference type="HAMAP-Rule" id="MF_00952"/>
    </source>
</evidence>
<keyword evidence="7 10" id="KW-0799">Topoisomerase</keyword>
<dbReference type="GO" id="GO:0003917">
    <property type="term" value="F:DNA topoisomerase type I (single strand cut, ATP-independent) activity"/>
    <property type="evidence" value="ECO:0007669"/>
    <property type="project" value="UniProtKB-UniRule"/>
</dbReference>
<dbReference type="InterPro" id="IPR006171">
    <property type="entry name" value="TOPRIM_dom"/>
</dbReference>
<evidence type="ECO:0000256" key="7">
    <source>
        <dbReference type="ARBA" id="ARBA00023029"/>
    </source>
</evidence>
<dbReference type="InterPro" id="IPR003602">
    <property type="entry name" value="Topo_IA_DNA-bd_dom"/>
</dbReference>
<evidence type="ECO:0000256" key="4">
    <source>
        <dbReference type="ARBA" id="ARBA00022771"/>
    </source>
</evidence>